<organism evidence="1 2">
    <name type="scientific">Myotis myotis</name>
    <name type="common">Greater mouse-eared bat</name>
    <name type="synonym">Vespertilio myotis</name>
    <dbReference type="NCBI Taxonomy" id="51298"/>
    <lineage>
        <taxon>Eukaryota</taxon>
        <taxon>Metazoa</taxon>
        <taxon>Chordata</taxon>
        <taxon>Craniata</taxon>
        <taxon>Vertebrata</taxon>
        <taxon>Euteleostomi</taxon>
        <taxon>Mammalia</taxon>
        <taxon>Eutheria</taxon>
        <taxon>Laurasiatheria</taxon>
        <taxon>Chiroptera</taxon>
        <taxon>Yangochiroptera</taxon>
        <taxon>Vespertilionidae</taxon>
        <taxon>Myotis</taxon>
    </lineage>
</organism>
<comment type="caution">
    <text evidence="1">The sequence shown here is derived from an EMBL/GenBank/DDBJ whole genome shotgun (WGS) entry which is preliminary data.</text>
</comment>
<dbReference type="Proteomes" id="UP000527355">
    <property type="component" value="Unassembled WGS sequence"/>
</dbReference>
<dbReference type="EMBL" id="JABWUV010000002">
    <property type="protein sequence ID" value="KAF6379032.1"/>
    <property type="molecule type" value="Genomic_DNA"/>
</dbReference>
<dbReference type="AlphaFoldDB" id="A0A7J7ZXK7"/>
<protein>
    <submittedName>
        <fullName evidence="1">Uncharacterized protein</fullName>
    </submittedName>
</protein>
<keyword evidence="2" id="KW-1185">Reference proteome</keyword>
<name>A0A7J7ZXK7_MYOMY</name>
<evidence type="ECO:0000313" key="1">
    <source>
        <dbReference type="EMBL" id="KAF6379032.1"/>
    </source>
</evidence>
<accession>A0A7J7ZXK7</accession>
<proteinExistence type="predicted"/>
<gene>
    <name evidence="1" type="ORF">mMyoMyo1_009902</name>
</gene>
<evidence type="ECO:0000313" key="2">
    <source>
        <dbReference type="Proteomes" id="UP000527355"/>
    </source>
</evidence>
<sequence length="164" mass="17490">MLIIISHTRGLVQKNLCTRGVGGSLSPACALSQSGTPREITTCWLRPAPGWQRAGPIPRCSPWSGSEQGRLGSWGADPCHAQSRADWEVAMPPSVTLRVGPIWGLGHRPLSHTEQGPSRGWGAAPCHTQSRRAIRGLGSSPYQAQIRANQGLGRLTLSQTEQGG</sequence>
<reference evidence="1 2" key="1">
    <citation type="journal article" date="2020" name="Nature">
        <title>Six reference-quality genomes reveal evolution of bat adaptations.</title>
        <authorList>
            <person name="Jebb D."/>
            <person name="Huang Z."/>
            <person name="Pippel M."/>
            <person name="Hughes G.M."/>
            <person name="Lavrichenko K."/>
            <person name="Devanna P."/>
            <person name="Winkler S."/>
            <person name="Jermiin L.S."/>
            <person name="Skirmuntt E.C."/>
            <person name="Katzourakis A."/>
            <person name="Burkitt-Gray L."/>
            <person name="Ray D.A."/>
            <person name="Sullivan K.A.M."/>
            <person name="Roscito J.G."/>
            <person name="Kirilenko B.M."/>
            <person name="Davalos L.M."/>
            <person name="Corthals A.P."/>
            <person name="Power M.L."/>
            <person name="Jones G."/>
            <person name="Ransome R.D."/>
            <person name="Dechmann D.K.N."/>
            <person name="Locatelli A.G."/>
            <person name="Puechmaille S.J."/>
            <person name="Fedrigo O."/>
            <person name="Jarvis E.D."/>
            <person name="Hiller M."/>
            <person name="Vernes S.C."/>
            <person name="Myers E.W."/>
            <person name="Teeling E.C."/>
        </authorList>
    </citation>
    <scope>NUCLEOTIDE SEQUENCE [LARGE SCALE GENOMIC DNA]</scope>
    <source>
        <strain evidence="1">MMyoMyo1</strain>
        <tissue evidence="1">Flight muscle</tissue>
    </source>
</reference>